<evidence type="ECO:0000256" key="5">
    <source>
        <dbReference type="ARBA" id="ARBA00022525"/>
    </source>
</evidence>
<comment type="subcellular location">
    <subcellularLocation>
        <location evidence="1 7">Bacterial flagellum</location>
    </subcellularLocation>
    <subcellularLocation>
        <location evidence="2 7">Secreted</location>
    </subcellularLocation>
</comment>
<dbReference type="RefSeq" id="WP_073023324.1">
    <property type="nucleotide sequence ID" value="NZ_FQZS01000003.1"/>
</dbReference>
<protein>
    <recommendedName>
        <fullName evidence="4 7">Flagellar hook-associated protein 1</fullName>
        <shortName evidence="7">HAP1</shortName>
    </recommendedName>
</protein>
<keyword evidence="12" id="KW-1185">Reference proteome</keyword>
<evidence type="ECO:0000313" key="11">
    <source>
        <dbReference type="EMBL" id="SHI38578.1"/>
    </source>
</evidence>
<evidence type="ECO:0000259" key="10">
    <source>
        <dbReference type="Pfam" id="PF22638"/>
    </source>
</evidence>
<evidence type="ECO:0000256" key="1">
    <source>
        <dbReference type="ARBA" id="ARBA00004365"/>
    </source>
</evidence>
<evidence type="ECO:0000259" key="9">
    <source>
        <dbReference type="Pfam" id="PF06429"/>
    </source>
</evidence>
<evidence type="ECO:0000259" key="8">
    <source>
        <dbReference type="Pfam" id="PF00460"/>
    </source>
</evidence>
<keyword evidence="11" id="KW-0966">Cell projection</keyword>
<feature type="domain" description="Flagellar basal-body/hook protein C-terminal" evidence="9">
    <location>
        <begin position="438"/>
        <end position="473"/>
    </location>
</feature>
<name>A0A1M6AQH8_9FIRM</name>
<feature type="domain" description="Flagellar basal body rod protein N-terminal" evidence="8">
    <location>
        <begin position="8"/>
        <end position="36"/>
    </location>
</feature>
<dbReference type="PRINTS" id="PR01005">
    <property type="entry name" value="FLGHOOKAP1"/>
</dbReference>
<dbReference type="Pfam" id="PF00460">
    <property type="entry name" value="Flg_bb_rod"/>
    <property type="match status" value="1"/>
</dbReference>
<dbReference type="InterPro" id="IPR010930">
    <property type="entry name" value="Flg_bb/hook_C_dom"/>
</dbReference>
<evidence type="ECO:0000256" key="7">
    <source>
        <dbReference type="RuleBase" id="RU362065"/>
    </source>
</evidence>
<evidence type="ECO:0000256" key="4">
    <source>
        <dbReference type="ARBA" id="ARBA00016244"/>
    </source>
</evidence>
<dbReference type="PANTHER" id="PTHR30033:SF1">
    <property type="entry name" value="FLAGELLAR HOOK-ASSOCIATED PROTEIN 1"/>
    <property type="match status" value="1"/>
</dbReference>
<dbReference type="STRING" id="1122184.SAMN02745176_00053"/>
<dbReference type="GO" id="GO:0009424">
    <property type="term" value="C:bacterial-type flagellum hook"/>
    <property type="evidence" value="ECO:0007669"/>
    <property type="project" value="UniProtKB-UniRule"/>
</dbReference>
<dbReference type="EMBL" id="FQZS01000003">
    <property type="protein sequence ID" value="SHI38578.1"/>
    <property type="molecule type" value="Genomic_DNA"/>
</dbReference>
<evidence type="ECO:0000256" key="3">
    <source>
        <dbReference type="ARBA" id="ARBA00009677"/>
    </source>
</evidence>
<dbReference type="GO" id="GO:0044780">
    <property type="term" value="P:bacterial-type flagellum assembly"/>
    <property type="evidence" value="ECO:0007669"/>
    <property type="project" value="InterPro"/>
</dbReference>
<organism evidence="11 12">
    <name type="scientific">Lutispora thermophila DSM 19022</name>
    <dbReference type="NCBI Taxonomy" id="1122184"/>
    <lineage>
        <taxon>Bacteria</taxon>
        <taxon>Bacillati</taxon>
        <taxon>Bacillota</taxon>
        <taxon>Clostridia</taxon>
        <taxon>Lutisporales</taxon>
        <taxon>Lutisporaceae</taxon>
        <taxon>Lutispora</taxon>
    </lineage>
</organism>
<evidence type="ECO:0000256" key="2">
    <source>
        <dbReference type="ARBA" id="ARBA00004613"/>
    </source>
</evidence>
<feature type="domain" description="Flagellar hook-associated protein FlgK helical" evidence="10">
    <location>
        <begin position="101"/>
        <end position="326"/>
    </location>
</feature>
<dbReference type="NCBIfam" id="TIGR02492">
    <property type="entry name" value="flgK_ends"/>
    <property type="match status" value="1"/>
</dbReference>
<dbReference type="AlphaFoldDB" id="A0A1M6AQH8"/>
<sequence>MSSFGGLSIAVSGIFAQQRSLDTTGHNISNVNTPGYSRQIAIHSSSSPVQVGYTSAGTKMSKGTGVDIILITQYRDEFLDAKVRKNNKELGYWEALLTGVEDLEGIFNDYTDEGIQTAMNNFWDAWEQLSKPTGRLTSRALVKESAIALVESIKNTDQLLKDYRADKDKEIMENVDRINEITKRIGELNDLIIKVEANGAVASDFRDERNLLLDELSQLVDLQVVDGKSVTVMIEGRAVVDGKHVEQLKAVPDPSKNGLIKLVWERDNQAVEISGGRIKALFYTRDELVDSFRSRLDEMIKGLAAEVNSIHITGYGVSDDIQRKFFINSGDPTSDYIDMSNIAFNPELNDYDNIAAALNPPPYNYEDNVIALKILEIRDKKVFGDTKYDISQAKYDFDEYYRNIILDLGKVGLEASINVEAHNSVNTELENKRGGIMGVSLDEEMTNLIRFEHSYNASARMVNVMDEMIDIVVNRLGIVGR</sequence>
<keyword evidence="11" id="KW-0969">Cilium</keyword>
<proteinExistence type="inferred from homology"/>
<dbReference type="PANTHER" id="PTHR30033">
    <property type="entry name" value="FLAGELLAR HOOK-ASSOCIATED PROTEIN 1"/>
    <property type="match status" value="1"/>
</dbReference>
<dbReference type="Proteomes" id="UP000184442">
    <property type="component" value="Unassembled WGS sequence"/>
</dbReference>
<dbReference type="Pfam" id="PF06429">
    <property type="entry name" value="Flg_bbr_C"/>
    <property type="match status" value="1"/>
</dbReference>
<evidence type="ECO:0000313" key="12">
    <source>
        <dbReference type="Proteomes" id="UP000184442"/>
    </source>
</evidence>
<dbReference type="SUPFAM" id="SSF64518">
    <property type="entry name" value="Phase 1 flagellin"/>
    <property type="match status" value="1"/>
</dbReference>
<evidence type="ECO:0000256" key="6">
    <source>
        <dbReference type="ARBA" id="ARBA00023143"/>
    </source>
</evidence>
<keyword evidence="5 7" id="KW-0964">Secreted</keyword>
<dbReference type="GO" id="GO:0005198">
    <property type="term" value="F:structural molecule activity"/>
    <property type="evidence" value="ECO:0007669"/>
    <property type="project" value="UniProtKB-UniRule"/>
</dbReference>
<accession>A0A1M6AQH8</accession>
<dbReference type="InterPro" id="IPR002371">
    <property type="entry name" value="FlgK"/>
</dbReference>
<dbReference type="InterPro" id="IPR001444">
    <property type="entry name" value="Flag_bb_rod_N"/>
</dbReference>
<gene>
    <name evidence="7" type="primary">flgK</name>
    <name evidence="11" type="ORF">SAMN02745176_00053</name>
</gene>
<keyword evidence="6 7" id="KW-0975">Bacterial flagellum</keyword>
<comment type="similarity">
    <text evidence="3 7">Belongs to the flagella basal body rod proteins family.</text>
</comment>
<dbReference type="InterPro" id="IPR053927">
    <property type="entry name" value="FlgK_helical"/>
</dbReference>
<dbReference type="Pfam" id="PF22638">
    <property type="entry name" value="FlgK_D1"/>
    <property type="match status" value="1"/>
</dbReference>
<dbReference type="GO" id="GO:0005576">
    <property type="term" value="C:extracellular region"/>
    <property type="evidence" value="ECO:0007669"/>
    <property type="project" value="UniProtKB-SubCell"/>
</dbReference>
<reference evidence="11 12" key="1">
    <citation type="submission" date="2016-11" db="EMBL/GenBank/DDBJ databases">
        <authorList>
            <person name="Jaros S."/>
            <person name="Januszkiewicz K."/>
            <person name="Wedrychowicz H."/>
        </authorList>
    </citation>
    <scope>NUCLEOTIDE SEQUENCE [LARGE SCALE GENOMIC DNA]</scope>
    <source>
        <strain evidence="11 12">DSM 19022</strain>
    </source>
</reference>
<keyword evidence="11" id="KW-0282">Flagellum</keyword>